<protein>
    <submittedName>
        <fullName evidence="2">Uncharacterized protein</fullName>
    </submittedName>
</protein>
<sequence>MASEMRPPLSNHGQDSVTHLDGLVMGEREAETDHPGVSLRMTPKRSLSVHPRRLYLTESTVFLNISVPCFN</sequence>
<evidence type="ECO:0000313" key="2">
    <source>
        <dbReference type="EMBL" id="MPC85369.1"/>
    </source>
</evidence>
<keyword evidence="3" id="KW-1185">Reference proteome</keyword>
<reference evidence="2 3" key="1">
    <citation type="submission" date="2019-05" db="EMBL/GenBank/DDBJ databases">
        <title>Another draft genome of Portunus trituberculatus and its Hox gene families provides insights of decapod evolution.</title>
        <authorList>
            <person name="Jeong J.-H."/>
            <person name="Song I."/>
            <person name="Kim S."/>
            <person name="Choi T."/>
            <person name="Kim D."/>
            <person name="Ryu S."/>
            <person name="Kim W."/>
        </authorList>
    </citation>
    <scope>NUCLEOTIDE SEQUENCE [LARGE SCALE GENOMIC DNA]</scope>
    <source>
        <tissue evidence="2">Muscle</tissue>
    </source>
</reference>
<feature type="region of interest" description="Disordered" evidence="1">
    <location>
        <begin position="1"/>
        <end position="20"/>
    </location>
</feature>
<dbReference type="Proteomes" id="UP000324222">
    <property type="component" value="Unassembled WGS sequence"/>
</dbReference>
<gene>
    <name evidence="2" type="ORF">E2C01_080140</name>
</gene>
<name>A0A5B7IT91_PORTR</name>
<proteinExistence type="predicted"/>
<dbReference type="EMBL" id="VSRR010068235">
    <property type="protein sequence ID" value="MPC85369.1"/>
    <property type="molecule type" value="Genomic_DNA"/>
</dbReference>
<evidence type="ECO:0000313" key="3">
    <source>
        <dbReference type="Proteomes" id="UP000324222"/>
    </source>
</evidence>
<accession>A0A5B7IT91</accession>
<dbReference type="AlphaFoldDB" id="A0A5B7IT91"/>
<comment type="caution">
    <text evidence="2">The sequence shown here is derived from an EMBL/GenBank/DDBJ whole genome shotgun (WGS) entry which is preliminary data.</text>
</comment>
<organism evidence="2 3">
    <name type="scientific">Portunus trituberculatus</name>
    <name type="common">Swimming crab</name>
    <name type="synonym">Neptunus trituberculatus</name>
    <dbReference type="NCBI Taxonomy" id="210409"/>
    <lineage>
        <taxon>Eukaryota</taxon>
        <taxon>Metazoa</taxon>
        <taxon>Ecdysozoa</taxon>
        <taxon>Arthropoda</taxon>
        <taxon>Crustacea</taxon>
        <taxon>Multicrustacea</taxon>
        <taxon>Malacostraca</taxon>
        <taxon>Eumalacostraca</taxon>
        <taxon>Eucarida</taxon>
        <taxon>Decapoda</taxon>
        <taxon>Pleocyemata</taxon>
        <taxon>Brachyura</taxon>
        <taxon>Eubrachyura</taxon>
        <taxon>Portunoidea</taxon>
        <taxon>Portunidae</taxon>
        <taxon>Portuninae</taxon>
        <taxon>Portunus</taxon>
    </lineage>
</organism>
<evidence type="ECO:0000256" key="1">
    <source>
        <dbReference type="SAM" id="MobiDB-lite"/>
    </source>
</evidence>